<dbReference type="InterPro" id="IPR019783">
    <property type="entry name" value="SDO1/SBDS_N"/>
</dbReference>
<dbReference type="Gene3D" id="3.30.1250.10">
    <property type="entry name" value="Ribosome maturation protein SBDS, N-terminal domain"/>
    <property type="match status" value="1"/>
</dbReference>
<dbReference type="AlphaFoldDB" id="A0A1J5T6U4"/>
<dbReference type="InterPro" id="IPR036786">
    <property type="entry name" value="Ribosome_mat_SBDS_N_sf"/>
</dbReference>
<dbReference type="InterPro" id="IPR035647">
    <property type="entry name" value="EFG_III/V"/>
</dbReference>
<dbReference type="SUPFAM" id="SSF109728">
    <property type="entry name" value="Hypothetical protein AF0491, middle domain"/>
    <property type="match status" value="1"/>
</dbReference>
<reference evidence="5 6" key="1">
    <citation type="submission" date="2016-08" db="EMBL/GenBank/DDBJ databases">
        <title>New Insights into Marine Group III Euryarchaeota, from dark to light.</title>
        <authorList>
            <person name="Haro-Moreno J.M."/>
            <person name="Rodriguez-Valera F."/>
            <person name="Lopez-Garcia P."/>
            <person name="Moreira D."/>
            <person name="Martin-Cuadrado A.B."/>
        </authorList>
    </citation>
    <scope>NUCLEOTIDE SEQUENCE [LARGE SCALE GENOMIC DNA]</scope>
    <source>
        <strain evidence="5">CG-Bathy1</strain>
    </source>
</reference>
<organism evidence="5 6">
    <name type="scientific">Marine Group III euryarchaeote CG-Bathy1</name>
    <dbReference type="NCBI Taxonomy" id="1889001"/>
    <lineage>
        <taxon>Archaea</taxon>
        <taxon>Methanobacteriati</taxon>
        <taxon>Thermoplasmatota</taxon>
        <taxon>Thermoplasmata</taxon>
        <taxon>Candidatus Thermoprofundales</taxon>
    </lineage>
</organism>
<dbReference type="InterPro" id="IPR046928">
    <property type="entry name" value="SDO1/SBDS_C"/>
</dbReference>
<dbReference type="NCBIfam" id="TIGR00291">
    <property type="entry name" value="RNA_SBDS"/>
    <property type="match status" value="1"/>
</dbReference>
<feature type="domain" description="Ribosome maturation protein SDO1/SBDS C-terminal" evidence="4">
    <location>
        <begin position="166"/>
        <end position="232"/>
    </location>
</feature>
<protein>
    <submittedName>
        <fullName evidence="5">rRNA metabolism protein</fullName>
    </submittedName>
</protein>
<proteinExistence type="inferred from homology"/>
<accession>A0A1J5T6U4</accession>
<dbReference type="SUPFAM" id="SSF89895">
    <property type="entry name" value="FYSH domain"/>
    <property type="match status" value="1"/>
</dbReference>
<dbReference type="Proteomes" id="UP000183815">
    <property type="component" value="Unassembled WGS sequence"/>
</dbReference>
<feature type="domain" description="Ribosome maturation protein SDO1/SBDS N-terminal" evidence="2">
    <location>
        <begin position="7"/>
        <end position="93"/>
    </location>
</feature>
<evidence type="ECO:0000259" key="2">
    <source>
        <dbReference type="Pfam" id="PF01172"/>
    </source>
</evidence>
<dbReference type="PANTHER" id="PTHR10927:SF4">
    <property type="entry name" value="RIBOSOME MATURATION PROTEIN SDO1 HOMOLOG"/>
    <property type="match status" value="1"/>
</dbReference>
<dbReference type="Gene3D" id="1.10.10.900">
    <property type="entry name" value="SBDS protein C-terminal domain, subdomain 1"/>
    <property type="match status" value="1"/>
</dbReference>
<comment type="caution">
    <text evidence="5">The sequence shown here is derived from an EMBL/GenBank/DDBJ whole genome shotgun (WGS) entry which is preliminary data.</text>
</comment>
<feature type="domain" description="Ribosome maturation protein SDO1/SBDS central" evidence="3">
    <location>
        <begin position="101"/>
        <end position="161"/>
    </location>
</feature>
<sequence>MVTVEEAVIARIETGGQKFEILIDPDAAEKYKESKEIDWEEALVTDEIWSDSKKGDRPSEEAIDEAFGTLEKIEIFETILNRGNIQLTTEQRRNLVERKSKRIIAQIVANAMNPQTESPHPPQRIENALNEARFVVDPFASVEIQVERAVNEIKMKIPISMESFDVAVKVPSRYVGKSYGEIKELSKRIKNEEYMNDGTWIAVIDIAAGSYKKLTDRLNSITKGDVETKILN</sequence>
<evidence type="ECO:0000259" key="4">
    <source>
        <dbReference type="Pfam" id="PF20268"/>
    </source>
</evidence>
<dbReference type="InterPro" id="IPR037188">
    <property type="entry name" value="Sdo1/SBDS_central_sf"/>
</dbReference>
<evidence type="ECO:0000256" key="1">
    <source>
        <dbReference type="ARBA" id="ARBA00007433"/>
    </source>
</evidence>
<dbReference type="Pfam" id="PF20268">
    <property type="entry name" value="SBDS_C"/>
    <property type="match status" value="1"/>
</dbReference>
<evidence type="ECO:0000313" key="6">
    <source>
        <dbReference type="Proteomes" id="UP000183815"/>
    </source>
</evidence>
<dbReference type="GO" id="GO:0042256">
    <property type="term" value="P:cytosolic ribosome assembly"/>
    <property type="evidence" value="ECO:0007669"/>
    <property type="project" value="InterPro"/>
</dbReference>
<comment type="similarity">
    <text evidence="1">Belongs to the SDO1/SBDS family.</text>
</comment>
<dbReference type="InterPro" id="IPR039100">
    <property type="entry name" value="Sdo1/SBDS-like"/>
</dbReference>
<dbReference type="EMBL" id="MIYU01000012">
    <property type="protein sequence ID" value="OIR16594.1"/>
    <property type="molecule type" value="Genomic_DNA"/>
</dbReference>
<dbReference type="Pfam" id="PF09377">
    <property type="entry name" value="SBDS_domain_II"/>
    <property type="match status" value="1"/>
</dbReference>
<dbReference type="SUPFAM" id="SSF54980">
    <property type="entry name" value="EF-G C-terminal domain-like"/>
    <property type="match status" value="1"/>
</dbReference>
<dbReference type="InterPro" id="IPR002140">
    <property type="entry name" value="Sdo1/SBDS"/>
</dbReference>
<dbReference type="PANTHER" id="PTHR10927">
    <property type="entry name" value="RIBOSOME MATURATION PROTEIN SBDS"/>
    <property type="match status" value="1"/>
</dbReference>
<evidence type="ECO:0000259" key="3">
    <source>
        <dbReference type="Pfam" id="PF09377"/>
    </source>
</evidence>
<dbReference type="InterPro" id="IPR018978">
    <property type="entry name" value="SDO1/SBDS_central"/>
</dbReference>
<evidence type="ECO:0000313" key="5">
    <source>
        <dbReference type="EMBL" id="OIR16594.1"/>
    </source>
</evidence>
<dbReference type="Gene3D" id="3.30.70.240">
    <property type="match status" value="1"/>
</dbReference>
<dbReference type="Pfam" id="PF01172">
    <property type="entry name" value="SBDS_N"/>
    <property type="match status" value="1"/>
</dbReference>
<name>A0A1J5T6U4_9ARCH</name>
<gene>
    <name evidence="5" type="ORF">BEU04_01245</name>
</gene>